<evidence type="ECO:0000256" key="12">
    <source>
        <dbReference type="PROSITE-ProRule" id="PRU00546"/>
    </source>
</evidence>
<evidence type="ECO:0000256" key="10">
    <source>
        <dbReference type="ARBA" id="ARBA00023186"/>
    </source>
</evidence>
<proteinExistence type="inferred from homology"/>
<feature type="binding site" evidence="11">
    <location>
        <position position="210"/>
    </location>
    <ligand>
        <name>Zn(2+)</name>
        <dbReference type="ChEBI" id="CHEBI:29105"/>
        <label>1</label>
    </ligand>
</feature>
<dbReference type="OrthoDB" id="9779889at2"/>
<keyword evidence="7 11" id="KW-0863">Zinc-finger</keyword>
<feature type="binding site" evidence="11">
    <location>
        <position position="207"/>
    </location>
    <ligand>
        <name>Zn(2+)</name>
        <dbReference type="ChEBI" id="CHEBI:29105"/>
        <label>1</label>
    </ligand>
</feature>
<dbReference type="RefSeq" id="WP_127016507.1">
    <property type="nucleotide sequence ID" value="NZ_CP016379.1"/>
</dbReference>
<dbReference type="InterPro" id="IPR008971">
    <property type="entry name" value="HSP40/DnaJ_pept-bd"/>
</dbReference>
<dbReference type="PANTHER" id="PTHR43096">
    <property type="entry name" value="DNAJ HOMOLOG 1, MITOCHONDRIAL-RELATED"/>
    <property type="match status" value="1"/>
</dbReference>
<name>A0A3Q9HQ51_9FIRM</name>
<dbReference type="NCBIfam" id="NF008035">
    <property type="entry name" value="PRK10767.1"/>
    <property type="match status" value="1"/>
</dbReference>
<evidence type="ECO:0000256" key="8">
    <source>
        <dbReference type="ARBA" id="ARBA00022833"/>
    </source>
</evidence>
<dbReference type="FunFam" id="2.60.260.20:FF:000009">
    <property type="entry name" value="Putative Mitochondrial DnaJ chaperone"/>
    <property type="match status" value="1"/>
</dbReference>
<evidence type="ECO:0000256" key="7">
    <source>
        <dbReference type="ARBA" id="ARBA00022771"/>
    </source>
</evidence>
<evidence type="ECO:0000259" key="13">
    <source>
        <dbReference type="PROSITE" id="PS50076"/>
    </source>
</evidence>
<dbReference type="InterPro" id="IPR001305">
    <property type="entry name" value="HSP_DnaJ_Cys-rich_dom"/>
</dbReference>
<comment type="similarity">
    <text evidence="11">Belongs to the DnaJ family.</text>
</comment>
<sequence length="379" mass="41841">MSKRDYYEVLGVSRDADIKEIKKAYRRLAKKYHPDLNKNDPDAAEKFKEVREAYEVLSDPDKRARYDQFGHAGVGEDGGFGGFGNFGGFGDFGQTDFGFDDIFDMFFGGSSRRHRGPTRGADLQYNLEITFEEAAFGTKKDLHIPRTETCPKCNGTGAKPGTGLKTCPKCNGRGTIQFAQQTPLGRFVQTRTCDECGGSGQKIETPCPECYGRGQVRRERTITVNIPAGVDTGSKLRLSGEGEAGERGGPPGDLYVRIQVKPHKIFKRRGNDIICEIPISIVQAALGDEIEVPTLNGRAKFTIPAGTQPGTSFRLRGKGIPHLNGYGRGDQYVKVKVVVPTKLNNKQKELLKKFAEISGEEINPEQKTFFEKVKEVFGV</sequence>
<gene>
    <name evidence="11" type="primary">dnaJ</name>
    <name evidence="15" type="ORF">BBF96_07110</name>
</gene>
<evidence type="ECO:0000313" key="15">
    <source>
        <dbReference type="EMBL" id="AZR73174.1"/>
    </source>
</evidence>
<dbReference type="GO" id="GO:0009408">
    <property type="term" value="P:response to heat"/>
    <property type="evidence" value="ECO:0007669"/>
    <property type="project" value="InterPro"/>
</dbReference>
<feature type="binding site" evidence="11">
    <location>
        <position position="196"/>
    </location>
    <ligand>
        <name>Zn(2+)</name>
        <dbReference type="ChEBI" id="CHEBI:29105"/>
        <label>2</label>
    </ligand>
</feature>
<feature type="repeat" description="CXXCXGXG motif" evidence="11">
    <location>
        <begin position="167"/>
        <end position="174"/>
    </location>
</feature>
<dbReference type="Proteomes" id="UP000267250">
    <property type="component" value="Chromosome"/>
</dbReference>
<dbReference type="CDD" id="cd10747">
    <property type="entry name" value="DnaJ_C"/>
    <property type="match status" value="1"/>
</dbReference>
<dbReference type="Pfam" id="PF01556">
    <property type="entry name" value="DnaJ_C"/>
    <property type="match status" value="1"/>
</dbReference>
<comment type="function">
    <text evidence="11">Participates actively in the response to hyperosmotic and heat shock by preventing the aggregation of stress-denatured proteins and by disaggregating proteins, also in an autonomous, DnaK-independent fashion. Unfolded proteins bind initially to DnaJ; upon interaction with the DnaJ-bound protein, DnaK hydrolyzes its bound ATP, resulting in the formation of a stable complex. GrpE releases ADP from DnaK; ATP binding to DnaK triggers the release of the substrate protein, thus completing the reaction cycle. Several rounds of ATP-dependent interactions between DnaJ, DnaK and GrpE are required for fully efficient folding. Also involved, together with DnaK and GrpE, in the DNA replication of plasmids through activation of initiation proteins.</text>
</comment>
<feature type="domain" description="J" evidence="13">
    <location>
        <begin position="5"/>
        <end position="70"/>
    </location>
</feature>
<organism evidence="15 16">
    <name type="scientific">Anoxybacter fermentans</name>
    <dbReference type="NCBI Taxonomy" id="1323375"/>
    <lineage>
        <taxon>Bacteria</taxon>
        <taxon>Bacillati</taxon>
        <taxon>Bacillota</taxon>
        <taxon>Clostridia</taxon>
        <taxon>Halanaerobiales</taxon>
        <taxon>Anoxybacter</taxon>
    </lineage>
</organism>
<keyword evidence="3 11" id="KW-0963">Cytoplasm</keyword>
<dbReference type="Gene3D" id="6.20.20.10">
    <property type="match status" value="2"/>
</dbReference>
<dbReference type="PROSITE" id="PS50076">
    <property type="entry name" value="DNAJ_2"/>
    <property type="match status" value="1"/>
</dbReference>
<dbReference type="InterPro" id="IPR036869">
    <property type="entry name" value="J_dom_sf"/>
</dbReference>
<feature type="binding site" evidence="11">
    <location>
        <position position="193"/>
    </location>
    <ligand>
        <name>Zn(2+)</name>
        <dbReference type="ChEBI" id="CHEBI:29105"/>
        <label>2</label>
    </ligand>
</feature>
<dbReference type="AlphaFoldDB" id="A0A3Q9HQ51"/>
<dbReference type="SMART" id="SM00271">
    <property type="entry name" value="DnaJ"/>
    <property type="match status" value="1"/>
</dbReference>
<feature type="domain" description="CR-type" evidence="14">
    <location>
        <begin position="137"/>
        <end position="219"/>
    </location>
</feature>
<evidence type="ECO:0000256" key="1">
    <source>
        <dbReference type="ARBA" id="ARBA00004496"/>
    </source>
</evidence>
<evidence type="ECO:0000256" key="9">
    <source>
        <dbReference type="ARBA" id="ARBA00023016"/>
    </source>
</evidence>
<dbReference type="NCBIfam" id="TIGR02349">
    <property type="entry name" value="DnaJ_bact"/>
    <property type="match status" value="1"/>
</dbReference>
<dbReference type="SUPFAM" id="SSF49493">
    <property type="entry name" value="HSP40/DnaJ peptide-binding domain"/>
    <property type="match status" value="2"/>
</dbReference>
<feature type="binding site" evidence="11">
    <location>
        <position position="170"/>
    </location>
    <ligand>
        <name>Zn(2+)</name>
        <dbReference type="ChEBI" id="CHEBI:29105"/>
        <label>2</label>
    </ligand>
</feature>
<dbReference type="Gene3D" id="1.10.287.110">
    <property type="entry name" value="DnaJ domain"/>
    <property type="match status" value="1"/>
</dbReference>
<feature type="repeat" description="CXXCXGXG motif" evidence="11">
    <location>
        <begin position="150"/>
        <end position="157"/>
    </location>
</feature>
<keyword evidence="9 11" id="KW-0346">Stress response</keyword>
<keyword evidence="8 11" id="KW-0862">Zinc</keyword>
<evidence type="ECO:0000256" key="2">
    <source>
        <dbReference type="ARBA" id="ARBA00011738"/>
    </source>
</evidence>
<dbReference type="HAMAP" id="MF_01152">
    <property type="entry name" value="DnaJ"/>
    <property type="match status" value="1"/>
</dbReference>
<evidence type="ECO:0000259" key="14">
    <source>
        <dbReference type="PROSITE" id="PS51188"/>
    </source>
</evidence>
<dbReference type="CDD" id="cd06257">
    <property type="entry name" value="DnaJ"/>
    <property type="match status" value="1"/>
</dbReference>
<dbReference type="InterPro" id="IPR002939">
    <property type="entry name" value="DnaJ_C"/>
</dbReference>
<dbReference type="GO" id="GO:0042026">
    <property type="term" value="P:protein refolding"/>
    <property type="evidence" value="ECO:0007669"/>
    <property type="project" value="TreeGrafter"/>
</dbReference>
<comment type="subunit">
    <text evidence="2 11">Homodimer.</text>
</comment>
<feature type="repeat" description="CXXCXGXG motif" evidence="11">
    <location>
        <begin position="207"/>
        <end position="214"/>
    </location>
</feature>
<dbReference type="PRINTS" id="PR00625">
    <property type="entry name" value="JDOMAIN"/>
</dbReference>
<comment type="cofactor">
    <cofactor evidence="11">
        <name>Zn(2+)</name>
        <dbReference type="ChEBI" id="CHEBI:29105"/>
    </cofactor>
    <text evidence="11">Binds 2 Zn(2+) ions per monomer.</text>
</comment>
<dbReference type="InterPro" id="IPR036410">
    <property type="entry name" value="HSP_DnaJ_Cys-rich_dom_sf"/>
</dbReference>
<dbReference type="InterPro" id="IPR001623">
    <property type="entry name" value="DnaJ_domain"/>
</dbReference>
<evidence type="ECO:0000256" key="5">
    <source>
        <dbReference type="ARBA" id="ARBA00022723"/>
    </source>
</evidence>
<evidence type="ECO:0000256" key="11">
    <source>
        <dbReference type="HAMAP-Rule" id="MF_01152"/>
    </source>
</evidence>
<evidence type="ECO:0000256" key="3">
    <source>
        <dbReference type="ARBA" id="ARBA00022490"/>
    </source>
</evidence>
<evidence type="ECO:0000256" key="6">
    <source>
        <dbReference type="ARBA" id="ARBA00022737"/>
    </source>
</evidence>
<dbReference type="KEGG" id="aft:BBF96_07110"/>
<keyword evidence="5 11" id="KW-0479">Metal-binding</keyword>
<evidence type="ECO:0000256" key="4">
    <source>
        <dbReference type="ARBA" id="ARBA00022705"/>
    </source>
</evidence>
<dbReference type="GO" id="GO:0031072">
    <property type="term" value="F:heat shock protein binding"/>
    <property type="evidence" value="ECO:0007669"/>
    <property type="project" value="InterPro"/>
</dbReference>
<dbReference type="EMBL" id="CP016379">
    <property type="protein sequence ID" value="AZR73174.1"/>
    <property type="molecule type" value="Genomic_DNA"/>
</dbReference>
<dbReference type="InterPro" id="IPR018253">
    <property type="entry name" value="DnaJ_domain_CS"/>
</dbReference>
<dbReference type="Pfam" id="PF00684">
    <property type="entry name" value="DnaJ_CXXCXGXG"/>
    <property type="match status" value="1"/>
</dbReference>
<keyword evidence="4 11" id="KW-0235">DNA replication</keyword>
<feature type="binding site" evidence="11">
    <location>
        <position position="153"/>
    </location>
    <ligand>
        <name>Zn(2+)</name>
        <dbReference type="ChEBI" id="CHEBI:29105"/>
        <label>1</label>
    </ligand>
</feature>
<accession>A0A3Q9HQ51</accession>
<dbReference type="FunFam" id="1.10.287.110:FF:000031">
    <property type="entry name" value="Molecular chaperone DnaJ"/>
    <property type="match status" value="1"/>
</dbReference>
<dbReference type="FunFam" id="2.60.260.20:FF:000004">
    <property type="entry name" value="Molecular chaperone DnaJ"/>
    <property type="match status" value="1"/>
</dbReference>
<dbReference type="CDD" id="cd10719">
    <property type="entry name" value="DnaJ_zf"/>
    <property type="match status" value="1"/>
</dbReference>
<dbReference type="SUPFAM" id="SSF46565">
    <property type="entry name" value="Chaperone J-domain"/>
    <property type="match status" value="1"/>
</dbReference>
<dbReference type="GO" id="GO:0005737">
    <property type="term" value="C:cytoplasm"/>
    <property type="evidence" value="ECO:0007669"/>
    <property type="project" value="UniProtKB-SubCell"/>
</dbReference>
<comment type="domain">
    <text evidence="11">The J domain is necessary and sufficient to stimulate DnaK ATPase activity. Zinc center 1 plays an important role in the autonomous, DnaK-independent chaperone activity of DnaJ. Zinc center 2 is essential for interaction with DnaK and for DnaJ activity.</text>
</comment>
<dbReference type="PANTHER" id="PTHR43096:SF48">
    <property type="entry name" value="CHAPERONE PROTEIN DNAJ"/>
    <property type="match status" value="1"/>
</dbReference>
<feature type="binding site" evidence="11">
    <location>
        <position position="150"/>
    </location>
    <ligand>
        <name>Zn(2+)</name>
        <dbReference type="ChEBI" id="CHEBI:29105"/>
        <label>1</label>
    </ligand>
</feature>
<keyword evidence="16" id="KW-1185">Reference proteome</keyword>
<dbReference type="GO" id="GO:0005524">
    <property type="term" value="F:ATP binding"/>
    <property type="evidence" value="ECO:0007669"/>
    <property type="project" value="InterPro"/>
</dbReference>
<dbReference type="SUPFAM" id="SSF57938">
    <property type="entry name" value="DnaJ/Hsp40 cysteine-rich domain"/>
    <property type="match status" value="1"/>
</dbReference>
<dbReference type="GO" id="GO:0008270">
    <property type="term" value="F:zinc ion binding"/>
    <property type="evidence" value="ECO:0007669"/>
    <property type="project" value="UniProtKB-UniRule"/>
</dbReference>
<dbReference type="PROSITE" id="PS51188">
    <property type="entry name" value="ZF_CR"/>
    <property type="match status" value="1"/>
</dbReference>
<keyword evidence="6 11" id="KW-0677">Repeat</keyword>
<reference evidence="15 16" key="1">
    <citation type="submission" date="2016-07" db="EMBL/GenBank/DDBJ databases">
        <title>Genome and transcriptome analysis of iron-reducing fermentative bacteria Anoxybacter fermentans.</title>
        <authorList>
            <person name="Zeng X."/>
            <person name="Shao Z."/>
        </authorList>
    </citation>
    <scope>NUCLEOTIDE SEQUENCE [LARGE SCALE GENOMIC DNA]</scope>
    <source>
        <strain evidence="15 16">DY22613</strain>
    </source>
</reference>
<comment type="subcellular location">
    <subcellularLocation>
        <location evidence="1 11">Cytoplasm</location>
    </subcellularLocation>
</comment>
<dbReference type="GO" id="GO:0006260">
    <property type="term" value="P:DNA replication"/>
    <property type="evidence" value="ECO:0007669"/>
    <property type="project" value="UniProtKB-KW"/>
</dbReference>
<feature type="zinc finger region" description="CR-type" evidence="12">
    <location>
        <begin position="137"/>
        <end position="219"/>
    </location>
</feature>
<feature type="binding site" evidence="11">
    <location>
        <position position="167"/>
    </location>
    <ligand>
        <name>Zn(2+)</name>
        <dbReference type="ChEBI" id="CHEBI:29105"/>
        <label>2</label>
    </ligand>
</feature>
<dbReference type="Pfam" id="PF00226">
    <property type="entry name" value="DnaJ"/>
    <property type="match status" value="1"/>
</dbReference>
<dbReference type="Gene3D" id="2.60.260.20">
    <property type="entry name" value="Urease metallochaperone UreE, N-terminal domain"/>
    <property type="match status" value="2"/>
</dbReference>
<dbReference type="InterPro" id="IPR012724">
    <property type="entry name" value="DnaJ"/>
</dbReference>
<dbReference type="GO" id="GO:0051082">
    <property type="term" value="F:unfolded protein binding"/>
    <property type="evidence" value="ECO:0007669"/>
    <property type="project" value="UniProtKB-UniRule"/>
</dbReference>
<protein>
    <recommendedName>
        <fullName evidence="11">Chaperone protein DnaJ</fullName>
    </recommendedName>
</protein>
<keyword evidence="10 11" id="KW-0143">Chaperone</keyword>
<evidence type="ECO:0000313" key="16">
    <source>
        <dbReference type="Proteomes" id="UP000267250"/>
    </source>
</evidence>
<dbReference type="PROSITE" id="PS00636">
    <property type="entry name" value="DNAJ_1"/>
    <property type="match status" value="1"/>
</dbReference>
<feature type="repeat" description="CXXCXGXG motif" evidence="11">
    <location>
        <begin position="193"/>
        <end position="200"/>
    </location>
</feature>